<keyword evidence="2" id="KW-0539">Nucleus</keyword>
<reference evidence="8 9" key="1">
    <citation type="submission" date="2020-08" db="EMBL/GenBank/DDBJ databases">
        <authorList>
            <person name="Hejnol A."/>
        </authorList>
    </citation>
    <scope>NUCLEOTIDE SEQUENCE [LARGE SCALE GENOMIC DNA]</scope>
</reference>
<dbReference type="PANTHER" id="PTHR44267">
    <property type="entry name" value="WD REPEAT-CONTAINING PROTEIN 43"/>
    <property type="match status" value="1"/>
</dbReference>
<feature type="compositionally biased region" description="Acidic residues" evidence="5">
    <location>
        <begin position="537"/>
        <end position="546"/>
    </location>
</feature>
<dbReference type="PROSITE" id="PS50082">
    <property type="entry name" value="WD_REPEATS_2"/>
    <property type="match status" value="2"/>
</dbReference>
<dbReference type="Proteomes" id="UP000549394">
    <property type="component" value="Unassembled WGS sequence"/>
</dbReference>
<evidence type="ECO:0000256" key="4">
    <source>
        <dbReference type="PROSITE-ProRule" id="PRU00221"/>
    </source>
</evidence>
<evidence type="ECO:0000259" key="6">
    <source>
        <dbReference type="Pfam" id="PF04003"/>
    </source>
</evidence>
<comment type="subcellular location">
    <subcellularLocation>
        <location evidence="1">Nucleus</location>
    </subcellularLocation>
</comment>
<dbReference type="InterPro" id="IPR015943">
    <property type="entry name" value="WD40/YVTN_repeat-like_dom_sf"/>
</dbReference>
<evidence type="ECO:0000313" key="8">
    <source>
        <dbReference type="EMBL" id="CAD5111440.1"/>
    </source>
</evidence>
<dbReference type="PROSITE" id="PS50294">
    <property type="entry name" value="WD_REPEATS_REGION"/>
    <property type="match status" value="1"/>
</dbReference>
<keyword evidence="9" id="KW-1185">Reference proteome</keyword>
<dbReference type="OrthoDB" id="30195at2759"/>
<evidence type="ECO:0000259" key="7">
    <source>
        <dbReference type="Pfam" id="PF12894"/>
    </source>
</evidence>
<evidence type="ECO:0000256" key="5">
    <source>
        <dbReference type="SAM" id="MobiDB-lite"/>
    </source>
</evidence>
<dbReference type="Pfam" id="PF04003">
    <property type="entry name" value="Utp12"/>
    <property type="match status" value="1"/>
</dbReference>
<sequence length="606" mass="68222">MDLRTNFSPNHNYLASASHDGVLKIYDVDTSTIKQQYTPSAHLTTTCTCLSWAPREVTEEVRAKRRKKVDIANSKDTNDLFAFGTLSGQVFIYSVKNGEIQAEFNKGHNARVNSICWSEDGQSIYSGSDDKFVVEWNASSGKLKRKWKAEKTGVKVLTLCKAHRRLLTGSRSIHLWCLDTEKLLRTFSAHSGSISHLAPFCMDQDKSYFLSSANGDRLVNIWNIDDERPIATITAASEIRRLSVNERVNPIIFTIVTNDGCVYLYEAVINGTCKPLTYSVHLTIAADDDENVLQQIGIVDANFTAAKRLVLAYGLNYLTIEELTYAGLEKETVLSRKLPKNDLIKEGTFRLEKDVIRKGKQVEIFDNSNMVLKRANFAHETSELLGSKDINKEKPTADNMAILLTQALKFQEKKTLNYILQQRDEDMIRKTVEKISYSAVIPLVNELMERLSGRAQGAITAMVWIKRVLSVHMSYLMNSKSATDLLQPLIDVLTNREQMHTKLCRLQGKIDLVIAQIASAKHEDDEDDEEKPAGLVYDDDSSDEENTAVGMQSMSPLNKLDDEGDMEVDDNHLEDESDESEDECIDVDEGDDDDEADDDDDDDEDD</sequence>
<dbReference type="GO" id="GO:0005730">
    <property type="term" value="C:nucleolus"/>
    <property type="evidence" value="ECO:0007669"/>
    <property type="project" value="TreeGrafter"/>
</dbReference>
<feature type="repeat" description="WD" evidence="4">
    <location>
        <begin position="105"/>
        <end position="146"/>
    </location>
</feature>
<gene>
    <name evidence="8" type="ORF">DGYR_LOCUS735</name>
</gene>
<evidence type="ECO:0000256" key="1">
    <source>
        <dbReference type="ARBA" id="ARBA00004123"/>
    </source>
</evidence>
<dbReference type="InterPro" id="IPR052414">
    <property type="entry name" value="U3_snoRNA-assoc_WDR"/>
</dbReference>
<evidence type="ECO:0000256" key="2">
    <source>
        <dbReference type="ARBA" id="ARBA00023242"/>
    </source>
</evidence>
<dbReference type="SUPFAM" id="SSF50978">
    <property type="entry name" value="WD40 repeat-like"/>
    <property type="match status" value="1"/>
</dbReference>
<dbReference type="EMBL" id="CAJFCJ010000001">
    <property type="protein sequence ID" value="CAD5111440.1"/>
    <property type="molecule type" value="Genomic_DNA"/>
</dbReference>
<feature type="compositionally biased region" description="Acidic residues" evidence="5">
    <location>
        <begin position="562"/>
        <end position="606"/>
    </location>
</feature>
<dbReference type="GO" id="GO:0000462">
    <property type="term" value="P:maturation of SSU-rRNA from tricistronic rRNA transcript (SSU-rRNA, 5.8S rRNA, LSU-rRNA)"/>
    <property type="evidence" value="ECO:0007669"/>
    <property type="project" value="TreeGrafter"/>
</dbReference>
<dbReference type="InterPro" id="IPR024977">
    <property type="entry name" value="Apc4-like_WD40_dom"/>
</dbReference>
<protein>
    <submittedName>
        <fullName evidence="8">DgyrCDS748</fullName>
    </submittedName>
</protein>
<proteinExistence type="inferred from homology"/>
<dbReference type="SMART" id="SM00320">
    <property type="entry name" value="WD40"/>
    <property type="match status" value="6"/>
</dbReference>
<dbReference type="InterPro" id="IPR036322">
    <property type="entry name" value="WD40_repeat_dom_sf"/>
</dbReference>
<dbReference type="Gene3D" id="2.130.10.10">
    <property type="entry name" value="YVTN repeat-like/Quinoprotein amine dehydrogenase"/>
    <property type="match status" value="2"/>
</dbReference>
<feature type="region of interest" description="Disordered" evidence="5">
    <location>
        <begin position="520"/>
        <end position="606"/>
    </location>
</feature>
<name>A0A7I8V5H6_9ANNE</name>
<dbReference type="InterPro" id="IPR007148">
    <property type="entry name" value="SSU_processome_Utp12"/>
</dbReference>
<evidence type="ECO:0000313" key="9">
    <source>
        <dbReference type="Proteomes" id="UP000549394"/>
    </source>
</evidence>
<evidence type="ECO:0000256" key="3">
    <source>
        <dbReference type="ARBA" id="ARBA00038335"/>
    </source>
</evidence>
<keyword evidence="4" id="KW-0853">WD repeat</keyword>
<accession>A0A7I8V5H6</accession>
<feature type="domain" description="Small-subunit processome Utp12" evidence="6">
    <location>
        <begin position="412"/>
        <end position="514"/>
    </location>
</feature>
<comment type="similarity">
    <text evidence="3">Belongs to the UTP5 family.</text>
</comment>
<dbReference type="AlphaFoldDB" id="A0A7I8V5H6"/>
<feature type="domain" description="Anaphase-promoting complex subunit 4-like WD40" evidence="7">
    <location>
        <begin position="77"/>
        <end position="159"/>
    </location>
</feature>
<dbReference type="Pfam" id="PF00400">
    <property type="entry name" value="WD40"/>
    <property type="match status" value="2"/>
</dbReference>
<dbReference type="Pfam" id="PF12894">
    <property type="entry name" value="ANAPC4_WD40"/>
    <property type="match status" value="1"/>
</dbReference>
<dbReference type="InterPro" id="IPR001680">
    <property type="entry name" value="WD40_rpt"/>
</dbReference>
<dbReference type="PANTHER" id="PTHR44267:SF1">
    <property type="entry name" value="WD REPEAT-CONTAINING PROTEIN 43"/>
    <property type="match status" value="1"/>
</dbReference>
<feature type="repeat" description="WD" evidence="4">
    <location>
        <begin position="7"/>
        <end position="36"/>
    </location>
</feature>
<comment type="caution">
    <text evidence="8">The sequence shown here is derived from an EMBL/GenBank/DDBJ whole genome shotgun (WGS) entry which is preliminary data.</text>
</comment>
<organism evidence="8 9">
    <name type="scientific">Dimorphilus gyrociliatus</name>
    <dbReference type="NCBI Taxonomy" id="2664684"/>
    <lineage>
        <taxon>Eukaryota</taxon>
        <taxon>Metazoa</taxon>
        <taxon>Spiralia</taxon>
        <taxon>Lophotrochozoa</taxon>
        <taxon>Annelida</taxon>
        <taxon>Polychaeta</taxon>
        <taxon>Polychaeta incertae sedis</taxon>
        <taxon>Dinophilidae</taxon>
        <taxon>Dimorphilus</taxon>
    </lineage>
</organism>